<keyword evidence="5" id="KW-1185">Reference proteome</keyword>
<proteinExistence type="predicted"/>
<dbReference type="Pfam" id="PF25583">
    <property type="entry name" value="WCX"/>
    <property type="match status" value="1"/>
</dbReference>
<sequence length="294" mass="32924">MNRVDRLLALILFLQSRRAATAEEIAQHFNLSVRTIYRDMRALGEAGVPLAAEAGVGYALIKGFHLPPVNFTTAEAGALATSRMLLQRAADPTLLAHMDAALMKIDAVLSPASRLQLERLLHGLGTTAALPTPPQADLASLQQALAQRRVLRFLYQGHAQPNAMERMVEPHGLLFYLDRWHLIAWCRQRHAFRDFRTDRMRNLELLDASFTPREGFSSLAYIREQMPAPALRATVRFHAAVADRARREWWPGIEAEHPAGHHCSDLVLKAVDWDQLAGWLLSFGTDVTVLDPPH</sequence>
<dbReference type="EMBL" id="CP006585">
    <property type="protein sequence ID" value="AGW14316.1"/>
    <property type="molecule type" value="Genomic_DNA"/>
</dbReference>
<dbReference type="eggNOG" id="COG2378">
    <property type="taxonomic scope" value="Bacteria"/>
</dbReference>
<dbReference type="RefSeq" id="WP_021761319.1">
    <property type="nucleotide sequence ID" value="NC_022444.1"/>
</dbReference>
<reference evidence="4 5" key="1">
    <citation type="journal article" date="2013" name="J. Bacteriol.">
        <title>Roles of HynAB and Ech, the only two hydrogenases found in the model sulfate reducer Desulfovibrio gigas.</title>
        <authorList>
            <person name="Morais-Silva F.O."/>
            <person name="Santos C.I."/>
            <person name="Rodrigues R."/>
            <person name="Pereira I.A."/>
            <person name="Rodrigues-Pousada C."/>
        </authorList>
    </citation>
    <scope>NUCLEOTIDE SEQUENCE [LARGE SCALE GENOMIC DNA]</scope>
    <source>
        <strain evidence="5">ATCC 19364 / DSM 1382 / NCIMB 9332 / VKM B-1759</strain>
    </source>
</reference>
<dbReference type="InterPro" id="IPR036388">
    <property type="entry name" value="WH-like_DNA-bd_sf"/>
</dbReference>
<dbReference type="AlphaFoldDB" id="T2GDW4"/>
<dbReference type="PATRIC" id="fig|1121448.10.peg.2533"/>
<dbReference type="PROSITE" id="PS52050">
    <property type="entry name" value="WYL"/>
    <property type="match status" value="1"/>
</dbReference>
<dbReference type="InterPro" id="IPR026881">
    <property type="entry name" value="WYL_dom"/>
</dbReference>
<keyword evidence="1" id="KW-0805">Transcription regulation</keyword>
<dbReference type="InterPro" id="IPR028349">
    <property type="entry name" value="PafC-like"/>
</dbReference>
<reference evidence="5" key="2">
    <citation type="submission" date="2013-07" db="EMBL/GenBank/DDBJ databases">
        <authorList>
            <person name="Morais-Silva F.O."/>
            <person name="Rezende A.M."/>
            <person name="Pimentel C."/>
            <person name="Resende D.M."/>
            <person name="Santos C.I."/>
            <person name="Clemente C."/>
            <person name="de Oliveira L.M."/>
            <person name="da Silva S.M."/>
            <person name="Costa D.A."/>
            <person name="Varela-Raposo A."/>
            <person name="Horacio E.C.A."/>
            <person name="Matos M."/>
            <person name="Flores O."/>
            <person name="Ruiz J.C."/>
            <person name="Rodrigues-Pousada C."/>
        </authorList>
    </citation>
    <scope>NUCLEOTIDE SEQUENCE [LARGE SCALE GENOMIC DNA]</scope>
    <source>
        <strain evidence="5">ATCC 19364 / DSM 1382 / NCIMB 9332 / VKM B-1759</strain>
    </source>
</reference>
<dbReference type="InterPro" id="IPR036390">
    <property type="entry name" value="WH_DNA-bd_sf"/>
</dbReference>
<accession>T2GDW4</accession>
<feature type="non-terminal residue" evidence="4">
    <location>
        <position position="294"/>
    </location>
</feature>
<evidence type="ECO:0000313" key="4">
    <source>
        <dbReference type="EMBL" id="AGW14316.1"/>
    </source>
</evidence>
<dbReference type="InterPro" id="IPR001034">
    <property type="entry name" value="DeoR_HTH"/>
</dbReference>
<dbReference type="HOGENOM" id="CLU_041141_5_1_7"/>
<gene>
    <name evidence="4" type="ORF">DGI_2584</name>
</gene>
<dbReference type="Pfam" id="PF08279">
    <property type="entry name" value="HTH_11"/>
    <property type="match status" value="1"/>
</dbReference>
<dbReference type="GO" id="GO:0003700">
    <property type="term" value="F:DNA-binding transcription factor activity"/>
    <property type="evidence" value="ECO:0007669"/>
    <property type="project" value="InterPro"/>
</dbReference>
<dbReference type="SUPFAM" id="SSF46785">
    <property type="entry name" value="Winged helix' DNA-binding domain"/>
    <property type="match status" value="1"/>
</dbReference>
<evidence type="ECO:0000256" key="1">
    <source>
        <dbReference type="ARBA" id="ARBA00023015"/>
    </source>
</evidence>
<dbReference type="Pfam" id="PF13280">
    <property type="entry name" value="WYL"/>
    <property type="match status" value="1"/>
</dbReference>
<dbReference type="PIRSF" id="PIRSF016838">
    <property type="entry name" value="PafC"/>
    <property type="match status" value="1"/>
</dbReference>
<evidence type="ECO:0000313" key="5">
    <source>
        <dbReference type="Proteomes" id="UP000016587"/>
    </source>
</evidence>
<dbReference type="PROSITE" id="PS51000">
    <property type="entry name" value="HTH_DEOR_2"/>
    <property type="match status" value="1"/>
</dbReference>
<protein>
    <submittedName>
        <fullName evidence="4">Putative transcriptional regulator</fullName>
    </submittedName>
</protein>
<dbReference type="InterPro" id="IPR051534">
    <property type="entry name" value="CBASS_pafABC_assoc_protein"/>
</dbReference>
<name>T2GDW4_MEGG1</name>
<dbReference type="Gene3D" id="1.10.10.10">
    <property type="entry name" value="Winged helix-like DNA-binding domain superfamily/Winged helix DNA-binding domain"/>
    <property type="match status" value="1"/>
</dbReference>
<dbReference type="PANTHER" id="PTHR34580">
    <property type="match status" value="1"/>
</dbReference>
<evidence type="ECO:0000259" key="3">
    <source>
        <dbReference type="PROSITE" id="PS51000"/>
    </source>
</evidence>
<dbReference type="InterPro" id="IPR057727">
    <property type="entry name" value="WCX_dom"/>
</dbReference>
<dbReference type="Proteomes" id="UP000016587">
    <property type="component" value="Chromosome"/>
</dbReference>
<dbReference type="STRING" id="1121448.DGI_2584"/>
<feature type="domain" description="HTH deoR-type" evidence="3">
    <location>
        <begin position="3"/>
        <end position="58"/>
    </location>
</feature>
<dbReference type="KEGG" id="dgg:DGI_2584"/>
<keyword evidence="2" id="KW-0804">Transcription</keyword>
<organism evidence="4 5">
    <name type="scientific">Megalodesulfovibrio gigas (strain ATCC 19364 / DSM 1382 / NCIMB 9332 / VKM B-1759)</name>
    <name type="common">Desulfovibrio gigas</name>
    <dbReference type="NCBI Taxonomy" id="1121448"/>
    <lineage>
        <taxon>Bacteria</taxon>
        <taxon>Pseudomonadati</taxon>
        <taxon>Thermodesulfobacteriota</taxon>
        <taxon>Desulfovibrionia</taxon>
        <taxon>Desulfovibrionales</taxon>
        <taxon>Desulfovibrionaceae</taxon>
        <taxon>Megalodesulfovibrio</taxon>
    </lineage>
</organism>
<evidence type="ECO:0000256" key="2">
    <source>
        <dbReference type="ARBA" id="ARBA00023163"/>
    </source>
</evidence>
<dbReference type="InterPro" id="IPR013196">
    <property type="entry name" value="HTH_11"/>
</dbReference>
<dbReference type="PANTHER" id="PTHR34580:SF3">
    <property type="entry name" value="PROTEIN PAFB"/>
    <property type="match status" value="1"/>
</dbReference>